<feature type="domain" description="DUF8194" evidence="4">
    <location>
        <begin position="258"/>
        <end position="347"/>
    </location>
</feature>
<dbReference type="InterPro" id="IPR058508">
    <property type="entry name" value="DUF8195"/>
</dbReference>
<keyword evidence="2" id="KW-0472">Membrane</keyword>
<keyword evidence="2" id="KW-1133">Transmembrane helix</keyword>
<dbReference type="InterPro" id="IPR058507">
    <property type="entry name" value="DUF8194"/>
</dbReference>
<dbReference type="Pfam" id="PF26614">
    <property type="entry name" value="DUF8194"/>
    <property type="match status" value="1"/>
</dbReference>
<organism evidence="6 7">
    <name type="scientific">Tissierella carlieri</name>
    <dbReference type="NCBI Taxonomy" id="689904"/>
    <lineage>
        <taxon>Bacteria</taxon>
        <taxon>Bacillati</taxon>
        <taxon>Bacillota</taxon>
        <taxon>Tissierellia</taxon>
        <taxon>Tissierellales</taxon>
        <taxon>Tissierellaceae</taxon>
        <taxon>Tissierella</taxon>
    </lineage>
</organism>
<comment type="caution">
    <text evidence="6">The sequence shown here is derived from an EMBL/GenBank/DDBJ whole genome shotgun (WGS) entry which is preliminary data.</text>
</comment>
<dbReference type="Pfam" id="PF26615">
    <property type="entry name" value="DUF8195"/>
    <property type="match status" value="1"/>
</dbReference>
<feature type="domain" description="DUF8195" evidence="5">
    <location>
        <begin position="351"/>
        <end position="556"/>
    </location>
</feature>
<dbReference type="Proteomes" id="UP001524478">
    <property type="component" value="Unassembled WGS sequence"/>
</dbReference>
<evidence type="ECO:0000313" key="6">
    <source>
        <dbReference type="EMBL" id="MCQ4922274.1"/>
    </source>
</evidence>
<evidence type="ECO:0000259" key="5">
    <source>
        <dbReference type="Pfam" id="PF26615"/>
    </source>
</evidence>
<accession>A0ABT1S729</accession>
<evidence type="ECO:0000313" key="7">
    <source>
        <dbReference type="Proteomes" id="UP001524478"/>
    </source>
</evidence>
<feature type="domain" description="DUF8193" evidence="3">
    <location>
        <begin position="27"/>
        <end position="245"/>
    </location>
</feature>
<evidence type="ECO:0000259" key="4">
    <source>
        <dbReference type="Pfam" id="PF26614"/>
    </source>
</evidence>
<proteinExistence type="predicted"/>
<sequence>MKRKIKILITLIMIISIIFPVVVFAVGDGNIDSGGGGMGDGTSTDKWSPGYDGVRVTVVRASDYSVVTTPIDLTNKQPPSTMFHFGKVSKLQYNSGRGLTPIQGAYSYVNPSQSMPRIVSTNGSNNIAAIKSYFTDEQVIRSIASITGMDFDILIGGDYKLLLEPMAYYTFQGVMIATTATEAAMYDEQVNGLLRTKMTSLSHKNLPLAMFLEVGDLGYPAWKGSTTKAASNADIKSSLGLGIVRFTEQPEPPIVSSYDYEYRVNTEVITSVMISGGQSDPDRPTRVSFIIDGRTYNVGNIYYPYGDSQLAWVKWTTPDTEQDMVIDVVVSGPGSTVNSTINVKIVDLDKNPPPNPVADDRNDSFSHSSVPNREEKTTANWSIWRPWWQEYWVWHSTGEDSGYWCDHGWWEFDLEQYTARLSSNMKITNDSKNPTANGSTFKSGYGINQIITGNMSTNQSSAITYTQNAVSYFPEFQYETYWRLLERVSSGANARFEFKKNNYSTYKNRTHFTPIWMPDGAYTVNTWLIDAWTPVGMLSMNLTDSLEIRGNLWQDWHIAPLKP</sequence>
<keyword evidence="7" id="KW-1185">Reference proteome</keyword>
<dbReference type="InterPro" id="IPR058506">
    <property type="entry name" value="DUF8193"/>
</dbReference>
<evidence type="ECO:0000259" key="3">
    <source>
        <dbReference type="Pfam" id="PF26613"/>
    </source>
</evidence>
<dbReference type="EMBL" id="JANGAC010000002">
    <property type="protein sequence ID" value="MCQ4922274.1"/>
    <property type="molecule type" value="Genomic_DNA"/>
</dbReference>
<evidence type="ECO:0000256" key="1">
    <source>
        <dbReference type="SAM" id="MobiDB-lite"/>
    </source>
</evidence>
<gene>
    <name evidence="6" type="ORF">NE686_04200</name>
</gene>
<feature type="region of interest" description="Disordered" evidence="1">
    <location>
        <begin position="348"/>
        <end position="372"/>
    </location>
</feature>
<protein>
    <submittedName>
        <fullName evidence="6">Uncharacterized protein</fullName>
    </submittedName>
</protein>
<dbReference type="RefSeq" id="WP_256310561.1">
    <property type="nucleotide sequence ID" value="NZ_JANGAC010000002.1"/>
</dbReference>
<keyword evidence="2" id="KW-0812">Transmembrane</keyword>
<evidence type="ECO:0000256" key="2">
    <source>
        <dbReference type="SAM" id="Phobius"/>
    </source>
</evidence>
<dbReference type="Pfam" id="PF26613">
    <property type="entry name" value="DUF8193"/>
    <property type="match status" value="1"/>
</dbReference>
<name>A0ABT1S729_9FIRM</name>
<feature type="transmembrane region" description="Helical" evidence="2">
    <location>
        <begin position="7"/>
        <end position="27"/>
    </location>
</feature>
<reference evidence="6 7" key="1">
    <citation type="submission" date="2022-06" db="EMBL/GenBank/DDBJ databases">
        <title>Isolation of gut microbiota from human fecal samples.</title>
        <authorList>
            <person name="Pamer E.G."/>
            <person name="Barat B."/>
            <person name="Waligurski E."/>
            <person name="Medina S."/>
            <person name="Paddock L."/>
            <person name="Mostad J."/>
        </authorList>
    </citation>
    <scope>NUCLEOTIDE SEQUENCE [LARGE SCALE GENOMIC DNA]</scope>
    <source>
        <strain evidence="6 7">DFI.7.95</strain>
    </source>
</reference>